<proteinExistence type="predicted"/>
<organism evidence="1">
    <name type="scientific">Rhizophora mucronata</name>
    <name type="common">Asiatic mangrove</name>
    <dbReference type="NCBI Taxonomy" id="61149"/>
    <lineage>
        <taxon>Eukaryota</taxon>
        <taxon>Viridiplantae</taxon>
        <taxon>Streptophyta</taxon>
        <taxon>Embryophyta</taxon>
        <taxon>Tracheophyta</taxon>
        <taxon>Spermatophyta</taxon>
        <taxon>Magnoliopsida</taxon>
        <taxon>eudicotyledons</taxon>
        <taxon>Gunneridae</taxon>
        <taxon>Pentapetalae</taxon>
        <taxon>rosids</taxon>
        <taxon>fabids</taxon>
        <taxon>Malpighiales</taxon>
        <taxon>Rhizophoraceae</taxon>
        <taxon>Rhizophora</taxon>
    </lineage>
</organism>
<accession>A0A2P2N294</accession>
<protein>
    <submittedName>
        <fullName evidence="1">Uncharacterized protein</fullName>
    </submittedName>
</protein>
<dbReference type="AlphaFoldDB" id="A0A2P2N294"/>
<sequence length="18" mass="1987">MIKMSILKSPTPEIKLGT</sequence>
<dbReference type="EMBL" id="GGEC01056101">
    <property type="protein sequence ID" value="MBX36585.1"/>
    <property type="molecule type" value="Transcribed_RNA"/>
</dbReference>
<evidence type="ECO:0000313" key="1">
    <source>
        <dbReference type="EMBL" id="MBX36585.1"/>
    </source>
</evidence>
<name>A0A2P2N294_RHIMU</name>
<reference evidence="1" key="1">
    <citation type="submission" date="2018-02" db="EMBL/GenBank/DDBJ databases">
        <title>Rhizophora mucronata_Transcriptome.</title>
        <authorList>
            <person name="Meera S.P."/>
            <person name="Sreeshan A."/>
            <person name="Augustine A."/>
        </authorList>
    </citation>
    <scope>NUCLEOTIDE SEQUENCE</scope>
    <source>
        <tissue evidence="1">Leaf</tissue>
    </source>
</reference>